<dbReference type="EMBL" id="NJBN01000007">
    <property type="protein sequence ID" value="TKJ39697.1"/>
    <property type="molecule type" value="Genomic_DNA"/>
</dbReference>
<organism evidence="1 2">
    <name type="scientific">candidate division LCP-89 bacterium B3_LCP</name>
    <dbReference type="NCBI Taxonomy" id="2012998"/>
    <lineage>
        <taxon>Bacteria</taxon>
        <taxon>Pseudomonadati</taxon>
        <taxon>Bacteria division LCP-89</taxon>
    </lineage>
</organism>
<proteinExistence type="predicted"/>
<dbReference type="AlphaFoldDB" id="A0A532UY66"/>
<protein>
    <submittedName>
        <fullName evidence="1">Uncharacterized protein</fullName>
    </submittedName>
</protein>
<sequence length="404" mass="46454">MHKLAFCMSQNDFPAVIPHPFFLQESSPIVLCGPTDLLKKSRFTILNSRQSPRMNKHDEWIANTLNSLRSEDLRNNVLVTSLGTTSWDFLTWAGNRIGLPIILIFPPGSAQNFNVLRTKAIIGLGLEDAKTLAIRPLVIRRSMKHTETNALRDNWVFALSQRLIKNSIRPGGNFERYLSHEELPETDISRELEVQYKKSPPNRRPKLPERIALPEWYKPEEYLIHWTRSCVGPWPDEKRCEHFGRMMESKPSDNQGMETLMRIFSEKVIRASTRMIRGGYAVVPFTARPPEDLSKLIRWRVGLRRWTFEPYGIAIKRSRLEALGARPALYGDIAKYDSLSEGDRSFFQMAGSGKQDWTKEREWRVHGNIELNKLDKNDITAIVHIGEEAAEIGKKHKIPALSIT</sequence>
<reference evidence="1 2" key="1">
    <citation type="submission" date="2017-06" db="EMBL/GenBank/DDBJ databases">
        <title>Novel microbial phyla capable of carbon fixation and sulfur reduction in deep-sea sediments.</title>
        <authorList>
            <person name="Huang J."/>
            <person name="Baker B."/>
            <person name="Wang Y."/>
        </authorList>
    </citation>
    <scope>NUCLEOTIDE SEQUENCE [LARGE SCALE GENOMIC DNA]</scope>
    <source>
        <strain evidence="1">B3_LCP</strain>
    </source>
</reference>
<name>A0A532UY66_UNCL8</name>
<accession>A0A532UY66</accession>
<evidence type="ECO:0000313" key="2">
    <source>
        <dbReference type="Proteomes" id="UP000319619"/>
    </source>
</evidence>
<evidence type="ECO:0000313" key="1">
    <source>
        <dbReference type="EMBL" id="TKJ39697.1"/>
    </source>
</evidence>
<dbReference type="Proteomes" id="UP000319619">
    <property type="component" value="Unassembled WGS sequence"/>
</dbReference>
<gene>
    <name evidence="1" type="ORF">CEE37_10480</name>
</gene>
<comment type="caution">
    <text evidence="1">The sequence shown here is derived from an EMBL/GenBank/DDBJ whole genome shotgun (WGS) entry which is preliminary data.</text>
</comment>